<dbReference type="EMBL" id="KI964686">
    <property type="protein sequence ID" value="EUC30831.1"/>
    <property type="molecule type" value="Genomic_DNA"/>
</dbReference>
<evidence type="ECO:0000313" key="2">
    <source>
        <dbReference type="Proteomes" id="UP000053841"/>
    </source>
</evidence>
<keyword evidence="2" id="KW-1185">Reference proteome</keyword>
<gene>
    <name evidence="1" type="ORF">COCCADRAFT_102895</name>
</gene>
<dbReference type="GeneID" id="19142655"/>
<name>W6YHP5_COCC2</name>
<accession>W6YHP5</accession>
<dbReference type="AlphaFoldDB" id="W6YHP5"/>
<protein>
    <submittedName>
        <fullName evidence="1">Uncharacterized protein</fullName>
    </submittedName>
</protein>
<dbReference type="Proteomes" id="UP000053841">
    <property type="component" value="Unassembled WGS sequence"/>
</dbReference>
<evidence type="ECO:0000313" key="1">
    <source>
        <dbReference type="EMBL" id="EUC30831.1"/>
    </source>
</evidence>
<sequence>MQCALGLYPIYPPTERIVTSLAMDAQRFDYRTYSSEKILSLWRQTCDGRMA</sequence>
<organism evidence="1 2">
    <name type="scientific">Cochliobolus carbonum (strain 26-R-13)</name>
    <name type="common">Maize leaf spot fungus</name>
    <name type="synonym">Bipolaris zeicola</name>
    <dbReference type="NCBI Taxonomy" id="930089"/>
    <lineage>
        <taxon>Eukaryota</taxon>
        <taxon>Fungi</taxon>
        <taxon>Dikarya</taxon>
        <taxon>Ascomycota</taxon>
        <taxon>Pezizomycotina</taxon>
        <taxon>Dothideomycetes</taxon>
        <taxon>Pleosporomycetidae</taxon>
        <taxon>Pleosporales</taxon>
        <taxon>Pleosporineae</taxon>
        <taxon>Pleosporaceae</taxon>
        <taxon>Bipolaris</taxon>
    </lineage>
</organism>
<dbReference type="HOGENOM" id="CLU_3106002_0_0_1"/>
<proteinExistence type="predicted"/>
<dbReference type="RefSeq" id="XP_007714883.1">
    <property type="nucleotide sequence ID" value="XM_007716693.1"/>
</dbReference>
<dbReference type="KEGG" id="bze:COCCADRAFT_102895"/>
<reference evidence="1 2" key="1">
    <citation type="journal article" date="2013" name="PLoS Genet.">
        <title>Comparative genome structure, secondary metabolite, and effector coding capacity across Cochliobolus pathogens.</title>
        <authorList>
            <person name="Condon B.J."/>
            <person name="Leng Y."/>
            <person name="Wu D."/>
            <person name="Bushley K.E."/>
            <person name="Ohm R.A."/>
            <person name="Otillar R."/>
            <person name="Martin J."/>
            <person name="Schackwitz W."/>
            <person name="Grimwood J."/>
            <person name="MohdZainudin N."/>
            <person name="Xue C."/>
            <person name="Wang R."/>
            <person name="Manning V.A."/>
            <person name="Dhillon B."/>
            <person name="Tu Z.J."/>
            <person name="Steffenson B.J."/>
            <person name="Salamov A."/>
            <person name="Sun H."/>
            <person name="Lowry S."/>
            <person name="LaButti K."/>
            <person name="Han J."/>
            <person name="Copeland A."/>
            <person name="Lindquist E."/>
            <person name="Barry K."/>
            <person name="Schmutz J."/>
            <person name="Baker S.E."/>
            <person name="Ciuffetti L.M."/>
            <person name="Grigoriev I.V."/>
            <person name="Zhong S."/>
            <person name="Turgeon B.G."/>
        </authorList>
    </citation>
    <scope>NUCLEOTIDE SEQUENCE [LARGE SCALE GENOMIC DNA]</scope>
    <source>
        <strain evidence="1 2">26-R-13</strain>
    </source>
</reference>